<sequence>MKYERLERAVVDQNLAAMSEWKLGADGISISKSFKFRNFVEAFSFMTEAALAAEKFDHHPEWFNVYSRVDVTLSTHDAGGLTEQDFRLAKAMDKAATRRAS</sequence>
<comment type="similarity">
    <text evidence="2 4">Belongs to the pterin-4-alpha-carbinolamine dehydratase family.</text>
</comment>
<evidence type="ECO:0000256" key="4">
    <source>
        <dbReference type="HAMAP-Rule" id="MF_00434"/>
    </source>
</evidence>
<gene>
    <name evidence="5" type="ORF">CPY51_25335</name>
</gene>
<dbReference type="InterPro" id="IPR036428">
    <property type="entry name" value="PCD_sf"/>
</dbReference>
<reference evidence="5 6" key="1">
    <citation type="journal article" date="2018" name="Sci. Rep.">
        <title>Rhizobium tumorigenes sp. nov., a novel plant tumorigenic bacterium isolated from cane gall tumors on thornless blackberry.</title>
        <authorList>
            <person name="Kuzmanovi N."/>
            <person name="Smalla K."/>
            <person name="Gronow S."/>
            <person name="PuBawska J."/>
        </authorList>
    </citation>
    <scope>NUCLEOTIDE SEQUENCE [LARGE SCALE GENOMIC DNA]</scope>
    <source>
        <strain evidence="5 6">CCBAU 85046</strain>
    </source>
</reference>
<evidence type="ECO:0000256" key="3">
    <source>
        <dbReference type="ARBA" id="ARBA00023239"/>
    </source>
</evidence>
<keyword evidence="3 4" id="KW-0456">Lyase</keyword>
<evidence type="ECO:0000256" key="1">
    <source>
        <dbReference type="ARBA" id="ARBA00001554"/>
    </source>
</evidence>
<dbReference type="HAMAP" id="MF_00434">
    <property type="entry name" value="Pterin_4_alpha"/>
    <property type="match status" value="1"/>
</dbReference>
<dbReference type="CDD" id="cd00914">
    <property type="entry name" value="PCD_DCoH_subfamily_b"/>
    <property type="match status" value="1"/>
</dbReference>
<proteinExistence type="inferred from homology"/>
<dbReference type="SUPFAM" id="SSF55248">
    <property type="entry name" value="PCD-like"/>
    <property type="match status" value="1"/>
</dbReference>
<evidence type="ECO:0000313" key="6">
    <source>
        <dbReference type="Proteomes" id="UP000248925"/>
    </source>
</evidence>
<comment type="catalytic activity">
    <reaction evidence="1 4">
        <text>(4aS,6R)-4a-hydroxy-L-erythro-5,6,7,8-tetrahydrobiopterin = (6R)-L-erythro-6,7-dihydrobiopterin + H2O</text>
        <dbReference type="Rhea" id="RHEA:11920"/>
        <dbReference type="ChEBI" id="CHEBI:15377"/>
        <dbReference type="ChEBI" id="CHEBI:15642"/>
        <dbReference type="ChEBI" id="CHEBI:43120"/>
        <dbReference type="EC" id="4.2.1.96"/>
    </reaction>
</comment>
<dbReference type="NCBIfam" id="NF002017">
    <property type="entry name" value="PRK00823.1-2"/>
    <property type="match status" value="1"/>
</dbReference>
<dbReference type="Pfam" id="PF01329">
    <property type="entry name" value="Pterin_4a"/>
    <property type="match status" value="1"/>
</dbReference>
<dbReference type="EC" id="4.2.1.96" evidence="4"/>
<evidence type="ECO:0000313" key="5">
    <source>
        <dbReference type="EMBL" id="PZM09610.1"/>
    </source>
</evidence>
<protein>
    <recommendedName>
        <fullName evidence="4">Putative pterin-4-alpha-carbinolamine dehydratase</fullName>
        <shortName evidence="4">PHS</shortName>
        <ecNumber evidence="4">4.2.1.96</ecNumber>
    </recommendedName>
    <alternativeName>
        <fullName evidence="4">4-alpha-hydroxy-tetrahydropterin dehydratase</fullName>
    </alternativeName>
    <alternativeName>
        <fullName evidence="4">Pterin carbinolamine dehydratase</fullName>
        <shortName evidence="4">PCD</shortName>
    </alternativeName>
</protein>
<comment type="caution">
    <text evidence="5">The sequence shown here is derived from an EMBL/GenBank/DDBJ whole genome shotgun (WGS) entry which is preliminary data.</text>
</comment>
<accession>A0A2W4EDX6</accession>
<dbReference type="PANTHER" id="PTHR12599">
    <property type="entry name" value="PTERIN-4-ALPHA-CARBINOLAMINE DEHYDRATASE"/>
    <property type="match status" value="1"/>
</dbReference>
<dbReference type="RefSeq" id="WP_111162989.1">
    <property type="nucleotide sequence ID" value="NZ_PCDP01000059.1"/>
</dbReference>
<dbReference type="AlphaFoldDB" id="A0A2W4EDX6"/>
<evidence type="ECO:0000256" key="2">
    <source>
        <dbReference type="ARBA" id="ARBA00006472"/>
    </source>
</evidence>
<dbReference type="NCBIfam" id="NF002018">
    <property type="entry name" value="PRK00823.1-3"/>
    <property type="match status" value="1"/>
</dbReference>
<dbReference type="Proteomes" id="UP000248925">
    <property type="component" value="Unassembled WGS sequence"/>
</dbReference>
<dbReference type="Gene3D" id="3.30.1360.20">
    <property type="entry name" value="Transcriptional coactivator/pterin dehydratase"/>
    <property type="match status" value="1"/>
</dbReference>
<dbReference type="OrthoDB" id="9794987at2"/>
<dbReference type="PANTHER" id="PTHR12599:SF0">
    <property type="entry name" value="PTERIN-4-ALPHA-CARBINOLAMINE DEHYDRATASE"/>
    <property type="match status" value="1"/>
</dbReference>
<organism evidence="5 6">
    <name type="scientific">Rhizobium tubonense</name>
    <dbReference type="NCBI Taxonomy" id="484088"/>
    <lineage>
        <taxon>Bacteria</taxon>
        <taxon>Pseudomonadati</taxon>
        <taxon>Pseudomonadota</taxon>
        <taxon>Alphaproteobacteria</taxon>
        <taxon>Hyphomicrobiales</taxon>
        <taxon>Rhizobiaceae</taxon>
        <taxon>Rhizobium/Agrobacterium group</taxon>
        <taxon>Rhizobium</taxon>
    </lineage>
</organism>
<dbReference type="GO" id="GO:0008124">
    <property type="term" value="F:4-alpha-hydroxytetrahydrobiopterin dehydratase activity"/>
    <property type="evidence" value="ECO:0007669"/>
    <property type="project" value="UniProtKB-UniRule"/>
</dbReference>
<name>A0A2W4EDX6_9HYPH</name>
<dbReference type="GO" id="GO:0006729">
    <property type="term" value="P:tetrahydrobiopterin biosynthetic process"/>
    <property type="evidence" value="ECO:0007669"/>
    <property type="project" value="InterPro"/>
</dbReference>
<dbReference type="EMBL" id="PCDP01000059">
    <property type="protein sequence ID" value="PZM09610.1"/>
    <property type="molecule type" value="Genomic_DNA"/>
</dbReference>
<keyword evidence="6" id="KW-1185">Reference proteome</keyword>
<dbReference type="InterPro" id="IPR001533">
    <property type="entry name" value="Pterin_deHydtase"/>
</dbReference>